<sequence length="261" mass="30771">MNNLSPVKLPIYVSITSIYKNQNPLYETLKSILIQTIPPDKIFIYLSEEPYILDDGFIDKKITDNNLLNLINNTPNIELNWVKNIGSYRKLLPLLKDKWKEDCIIITFDDDTIYNNNLIKNLINDYNNNKCVIGYSGFTPTFREFKDFNYLKRGLTHNVSLYNFLTGKGGILYKPDFFHKTENLIFNEEIFLNTCDKQDDVWFYLIRILNNIKCYLSQKDWLSKNIITRGLYDNYNSKNNNNTIAFKNTILKLSELGYKFI</sequence>
<name>A0A6C0BTV6_9ZZZZ</name>
<accession>A0A6C0BTV6</accession>
<dbReference type="AlphaFoldDB" id="A0A6C0BTV6"/>
<reference evidence="1" key="1">
    <citation type="journal article" date="2020" name="Nature">
        <title>Giant virus diversity and host interactions through global metagenomics.</title>
        <authorList>
            <person name="Schulz F."/>
            <person name="Roux S."/>
            <person name="Paez-Espino D."/>
            <person name="Jungbluth S."/>
            <person name="Walsh D.A."/>
            <person name="Denef V.J."/>
            <person name="McMahon K.D."/>
            <person name="Konstantinidis K.T."/>
            <person name="Eloe-Fadrosh E.A."/>
            <person name="Kyrpides N.C."/>
            <person name="Woyke T."/>
        </authorList>
    </citation>
    <scope>NUCLEOTIDE SEQUENCE</scope>
    <source>
        <strain evidence="1">GVMAG-M-3300018428-16</strain>
    </source>
</reference>
<dbReference type="SUPFAM" id="SSF53448">
    <property type="entry name" value="Nucleotide-diphospho-sugar transferases"/>
    <property type="match status" value="1"/>
</dbReference>
<dbReference type="EMBL" id="MN739234">
    <property type="protein sequence ID" value="QHS94848.1"/>
    <property type="molecule type" value="Genomic_DNA"/>
</dbReference>
<evidence type="ECO:0000313" key="1">
    <source>
        <dbReference type="EMBL" id="QHS94848.1"/>
    </source>
</evidence>
<dbReference type="Gene3D" id="3.90.550.10">
    <property type="entry name" value="Spore Coat Polysaccharide Biosynthesis Protein SpsA, Chain A"/>
    <property type="match status" value="1"/>
</dbReference>
<evidence type="ECO:0008006" key="2">
    <source>
        <dbReference type="Google" id="ProtNLM"/>
    </source>
</evidence>
<protein>
    <recommendedName>
        <fullName evidence="2">Glycosyltransferase 2-like domain-containing protein</fullName>
    </recommendedName>
</protein>
<organism evidence="1">
    <name type="scientific">viral metagenome</name>
    <dbReference type="NCBI Taxonomy" id="1070528"/>
    <lineage>
        <taxon>unclassified sequences</taxon>
        <taxon>metagenomes</taxon>
        <taxon>organismal metagenomes</taxon>
    </lineage>
</organism>
<proteinExistence type="predicted"/>
<dbReference type="InterPro" id="IPR029044">
    <property type="entry name" value="Nucleotide-diphossugar_trans"/>
</dbReference>